<sequence>MPRQHRSGLVFGRQSLCCFNLSSEELADYFVSAYLDWLLSKYRQVAGWICGTEGSLLYNHQFIDYRAHEHGRLLLPSCRQASDQEILHRVRCRGFRLCIYLCFFGEECEVGAANGDPACWEAIGDAVADAYWQLILLGRLHRFPWEIDHRRYLFPSPHRQFSLRRCQIPQFDDSLSWKRFAMEIFCRITPEIRCWYAPDVIIPTVENCTPLFERYNSTLSLFLQKTALQRLRRGVQLRRGVGRGISKRLFEDVQFQRSHALLQTYQKRKANLRPAPKEPPARVRRHRAASKPKLDTGGNPEKPPPQESLSKPEIDPDTWEPPQPKETPITREPYIIAKTRGMPGEYMHAGTSRQVVARAMQAVETGFWRPEWKTTGVPEPWIEKASATPDTVPCKSLIEQGKAIFWNSKREDLLRALDDGTLQQKITETETAGAPPGSGSVKKLQEATATLSPDALKTADNLGGTHLSCVLKVLEAPPTPFLEYKPLLAPDKQYATNIQREHPWRHVPAFFQPTMKELMSDPRSPLPETLKLYRKDTGPSALEKIEKRQEQRRTRGVKEHTREIAENPDKVFAFDRDEAEEELKRPESSRAPTNKAKGSNHSSTVGLLQSQALEGKGKETTVGAQGQAWPKQPPSTWLDPSPGGGDFKDRRPNNRLGGCERVIGTIRKLERQLGGVTNATTGAGRPGASAAPSVTDGLSEVGASPDSRAAFKRISPVSPFPAAGFASPLPALSSAHSPAPKGRRSETPSGGGHATPPGYHIGAFHMGQDAFCSPAEKGRRSAAAAASPSTAVPPSLAFGTRITPTVSRLKMLALGLSPPPDSLPPSRGTAKTGGLHGKIKRQHQPFLRHQTPRPFSAYADDRTGRGGRPRTHGGGLGSPVARFVLDASGEEPTRVRFDPAPAVRALSVAM</sequence>
<organism evidence="2">
    <name type="scientific">Chromera velia CCMP2878</name>
    <dbReference type="NCBI Taxonomy" id="1169474"/>
    <lineage>
        <taxon>Eukaryota</taxon>
        <taxon>Sar</taxon>
        <taxon>Alveolata</taxon>
        <taxon>Colpodellida</taxon>
        <taxon>Chromeraceae</taxon>
        <taxon>Chromera</taxon>
    </lineage>
</organism>
<feature type="compositionally biased region" description="Basic and acidic residues" evidence="1">
    <location>
        <begin position="539"/>
        <end position="588"/>
    </location>
</feature>
<accession>A0A0G4G7D2</accession>
<reference evidence="2" key="1">
    <citation type="submission" date="2014-11" db="EMBL/GenBank/DDBJ databases">
        <authorList>
            <person name="Otto D Thomas"/>
            <person name="Naeem Raeece"/>
        </authorList>
    </citation>
    <scope>NUCLEOTIDE SEQUENCE</scope>
</reference>
<feature type="compositionally biased region" description="Low complexity" evidence="1">
    <location>
        <begin position="731"/>
        <end position="740"/>
    </location>
</feature>
<dbReference type="VEuPathDB" id="CryptoDB:Cvel_20574"/>
<dbReference type="AlphaFoldDB" id="A0A0G4G7D2"/>
<name>A0A0G4G7D2_9ALVE</name>
<feature type="region of interest" description="Disordered" evidence="1">
    <location>
        <begin position="539"/>
        <end position="656"/>
    </location>
</feature>
<feature type="compositionally biased region" description="Low complexity" evidence="1">
    <location>
        <begin position="679"/>
        <end position="693"/>
    </location>
</feature>
<evidence type="ECO:0000313" key="2">
    <source>
        <dbReference type="EMBL" id="CEM24470.1"/>
    </source>
</evidence>
<feature type="region of interest" description="Disordered" evidence="1">
    <location>
        <begin position="731"/>
        <end position="762"/>
    </location>
</feature>
<feature type="compositionally biased region" description="Polar residues" evidence="1">
    <location>
        <begin position="590"/>
        <end position="612"/>
    </location>
</feature>
<evidence type="ECO:0000256" key="1">
    <source>
        <dbReference type="SAM" id="MobiDB-lite"/>
    </source>
</evidence>
<proteinExistence type="predicted"/>
<feature type="region of interest" description="Disordered" evidence="1">
    <location>
        <begin position="267"/>
        <end position="333"/>
    </location>
</feature>
<dbReference type="EMBL" id="CDMZ01000946">
    <property type="protein sequence ID" value="CEM24470.1"/>
    <property type="molecule type" value="Genomic_DNA"/>
</dbReference>
<feature type="region of interest" description="Disordered" evidence="1">
    <location>
        <begin position="854"/>
        <end position="880"/>
    </location>
</feature>
<feature type="region of interest" description="Disordered" evidence="1">
    <location>
        <begin position="676"/>
        <end position="702"/>
    </location>
</feature>
<gene>
    <name evidence="2" type="ORF">Cvel_20574</name>
</gene>
<feature type="region of interest" description="Disordered" evidence="1">
    <location>
        <begin position="817"/>
        <end position="839"/>
    </location>
</feature>
<protein>
    <submittedName>
        <fullName evidence="2">Uncharacterized protein</fullName>
    </submittedName>
</protein>